<name>A0A1H1QVQ3_9FLAO</name>
<dbReference type="EMBL" id="LT629774">
    <property type="protein sequence ID" value="SDS27413.1"/>
    <property type="molecule type" value="Genomic_DNA"/>
</dbReference>
<gene>
    <name evidence="1" type="ORF">SAMN04489797_1244</name>
</gene>
<dbReference type="AlphaFoldDB" id="A0A1H1QVQ3"/>
<dbReference type="Proteomes" id="UP000198963">
    <property type="component" value="Chromosome I"/>
</dbReference>
<evidence type="ECO:0000313" key="1">
    <source>
        <dbReference type="EMBL" id="SDS27413.1"/>
    </source>
</evidence>
<proteinExistence type="predicted"/>
<accession>A0A1H1QVQ3</accession>
<keyword evidence="2" id="KW-1185">Reference proteome</keyword>
<evidence type="ECO:0000313" key="2">
    <source>
        <dbReference type="Proteomes" id="UP000198963"/>
    </source>
</evidence>
<sequence length="129" mass="15269">MSKLIALTYSFLILFQSFNISLEDLSKLSTLLEHADYHKEMYGDNFFQFLAEHYGDAKVDHDTEHEEHKDLPFKGTHHFCSHIITPFINSMVTFDLTYYEFVKIPFNFHYTDSHTNFEKLSVFQPPKHA</sequence>
<dbReference type="STRING" id="1249933.SAMN04489797_1244"/>
<dbReference type="RefSeq" id="WP_092445312.1">
    <property type="nucleotide sequence ID" value="NZ_JBLXAG010000021.1"/>
</dbReference>
<reference evidence="1 2" key="1">
    <citation type="submission" date="2016-10" db="EMBL/GenBank/DDBJ databases">
        <authorList>
            <person name="Varghese N."/>
            <person name="Submissions S."/>
        </authorList>
    </citation>
    <scope>NUCLEOTIDE SEQUENCE [LARGE SCALE GENOMIC DNA]</scope>
    <source>
        <strain evidence="1 2">RHA_55</strain>
    </source>
</reference>
<protein>
    <submittedName>
        <fullName evidence="1">Uncharacterized protein</fullName>
    </submittedName>
</protein>
<organism evidence="1 2">
    <name type="scientific">Winogradskyella sediminis</name>
    <dbReference type="NCBI Taxonomy" id="1382466"/>
    <lineage>
        <taxon>Bacteria</taxon>
        <taxon>Pseudomonadati</taxon>
        <taxon>Bacteroidota</taxon>
        <taxon>Flavobacteriia</taxon>
        <taxon>Flavobacteriales</taxon>
        <taxon>Flavobacteriaceae</taxon>
        <taxon>Winogradskyella</taxon>
    </lineage>
</organism>